<dbReference type="EMBL" id="SOPW01000010">
    <property type="protein sequence ID" value="TFB19499.1"/>
    <property type="molecule type" value="Genomic_DNA"/>
</dbReference>
<evidence type="ECO:0000313" key="3">
    <source>
        <dbReference type="EMBL" id="TFB19499.1"/>
    </source>
</evidence>
<dbReference type="Pfam" id="PF18029">
    <property type="entry name" value="Glyoxalase_6"/>
    <property type="match status" value="1"/>
</dbReference>
<dbReference type="InterPro" id="IPR029068">
    <property type="entry name" value="Glyas_Bleomycin-R_OHBP_Dase"/>
</dbReference>
<dbReference type="InterPro" id="IPR037523">
    <property type="entry name" value="VOC_core"/>
</dbReference>
<gene>
    <name evidence="3" type="ORF">E3U55_10050</name>
</gene>
<dbReference type="OrthoDB" id="9804235at2"/>
<dbReference type="AlphaFoldDB" id="A0A4Y8IFQ6"/>
<feature type="domain" description="VOC" evidence="2">
    <location>
        <begin position="3"/>
        <end position="115"/>
    </location>
</feature>
<dbReference type="PROSITE" id="PS51819">
    <property type="entry name" value="VOC"/>
    <property type="match status" value="1"/>
</dbReference>
<sequence length="117" mass="12906">MNRVVAFEMSSQEPEKAAKFYSAVFDWKIGEPNYGYHHANTGNQEESGIDGGIAKGPHDHPLGTRVQIEVESIDQTVEKAKANGAMVVREKMDFGDFCLAYLVDPTGLGFSLIENKK</sequence>
<dbReference type="SUPFAM" id="SSF54593">
    <property type="entry name" value="Glyoxalase/Bleomycin resistance protein/Dihydroxybiphenyl dioxygenase"/>
    <property type="match status" value="1"/>
</dbReference>
<dbReference type="PANTHER" id="PTHR33993">
    <property type="entry name" value="GLYOXALASE-RELATED"/>
    <property type="match status" value="1"/>
</dbReference>
<evidence type="ECO:0000256" key="1">
    <source>
        <dbReference type="SAM" id="MobiDB-lite"/>
    </source>
</evidence>
<name>A0A4Y8IFQ6_9BACI</name>
<reference evidence="3 4" key="1">
    <citation type="submission" date="2019-03" db="EMBL/GenBank/DDBJ databases">
        <authorList>
            <person name="He R.-H."/>
        </authorList>
    </citation>
    <scope>NUCLEOTIDE SEQUENCE [LARGE SCALE GENOMIC DNA]</scope>
    <source>
        <strain evidence="4">SH 714</strain>
    </source>
</reference>
<protein>
    <recommendedName>
        <fullName evidence="2">VOC domain-containing protein</fullName>
    </recommendedName>
</protein>
<dbReference type="InterPro" id="IPR041581">
    <property type="entry name" value="Glyoxalase_6"/>
</dbReference>
<organism evidence="3 4">
    <name type="scientific">Filobacillus milosensis</name>
    <dbReference type="NCBI Taxonomy" id="94137"/>
    <lineage>
        <taxon>Bacteria</taxon>
        <taxon>Bacillati</taxon>
        <taxon>Bacillota</taxon>
        <taxon>Bacilli</taxon>
        <taxon>Bacillales</taxon>
        <taxon>Bacillaceae</taxon>
        <taxon>Filobacillus</taxon>
    </lineage>
</organism>
<dbReference type="RefSeq" id="WP_134340297.1">
    <property type="nucleotide sequence ID" value="NZ_SOPW01000010.1"/>
</dbReference>
<comment type="caution">
    <text evidence="3">The sequence shown here is derived from an EMBL/GenBank/DDBJ whole genome shotgun (WGS) entry which is preliminary data.</text>
</comment>
<feature type="region of interest" description="Disordered" evidence="1">
    <location>
        <begin position="38"/>
        <end position="61"/>
    </location>
</feature>
<accession>A0A4Y8IFQ6</accession>
<proteinExistence type="predicted"/>
<evidence type="ECO:0000313" key="4">
    <source>
        <dbReference type="Proteomes" id="UP000297975"/>
    </source>
</evidence>
<dbReference type="InterPro" id="IPR052164">
    <property type="entry name" value="Anthracycline_SecMetBiosynth"/>
</dbReference>
<dbReference type="Gene3D" id="3.10.180.10">
    <property type="entry name" value="2,3-Dihydroxybiphenyl 1,2-Dioxygenase, domain 1"/>
    <property type="match status" value="1"/>
</dbReference>
<keyword evidence="4" id="KW-1185">Reference proteome</keyword>
<dbReference type="Proteomes" id="UP000297975">
    <property type="component" value="Unassembled WGS sequence"/>
</dbReference>
<evidence type="ECO:0000259" key="2">
    <source>
        <dbReference type="PROSITE" id="PS51819"/>
    </source>
</evidence>